<dbReference type="AlphaFoldDB" id="A0A517R5F7"/>
<keyword evidence="6 7" id="KW-0662">Pyridine nucleotide biosynthesis</keyword>
<proteinExistence type="inferred from homology"/>
<reference evidence="11 12" key="1">
    <citation type="submission" date="2019-02" db="EMBL/GenBank/DDBJ databases">
        <title>Deep-cultivation of Planctomycetes and their phenomic and genomic characterization uncovers novel biology.</title>
        <authorList>
            <person name="Wiegand S."/>
            <person name="Jogler M."/>
            <person name="Boedeker C."/>
            <person name="Pinto D."/>
            <person name="Vollmers J."/>
            <person name="Rivas-Marin E."/>
            <person name="Kohn T."/>
            <person name="Peeters S.H."/>
            <person name="Heuer A."/>
            <person name="Rast P."/>
            <person name="Oberbeckmann S."/>
            <person name="Bunk B."/>
            <person name="Jeske O."/>
            <person name="Meyerdierks A."/>
            <person name="Storesund J.E."/>
            <person name="Kallscheuer N."/>
            <person name="Luecker S."/>
            <person name="Lage O.M."/>
            <person name="Pohl T."/>
            <person name="Merkel B.J."/>
            <person name="Hornburger P."/>
            <person name="Mueller R.-W."/>
            <person name="Bruemmer F."/>
            <person name="Labrenz M."/>
            <person name="Spormann A.M."/>
            <person name="Op den Camp H."/>
            <person name="Overmann J."/>
            <person name="Amann R."/>
            <person name="Jetten M.S.M."/>
            <person name="Mascher T."/>
            <person name="Medema M.H."/>
            <person name="Devos D.P."/>
            <person name="Kaster A.-K."/>
            <person name="Ovreas L."/>
            <person name="Rohde M."/>
            <person name="Galperin M.Y."/>
            <person name="Jogler C."/>
        </authorList>
    </citation>
    <scope>NUCLEOTIDE SEQUENCE [LARGE SCALE GENOMIC DNA]</scope>
    <source>
        <strain evidence="11 12">Pan189</strain>
    </source>
</reference>
<dbReference type="Pfam" id="PF17767">
    <property type="entry name" value="NAPRTase_N"/>
    <property type="match status" value="1"/>
</dbReference>
<evidence type="ECO:0000256" key="2">
    <source>
        <dbReference type="ARBA" id="ARBA00010897"/>
    </source>
</evidence>
<evidence type="ECO:0000256" key="6">
    <source>
        <dbReference type="ARBA" id="ARBA00022642"/>
    </source>
</evidence>
<dbReference type="OrthoDB" id="9770610at2"/>
<evidence type="ECO:0000256" key="4">
    <source>
        <dbReference type="ARBA" id="ARBA00022553"/>
    </source>
</evidence>
<dbReference type="InterPro" id="IPR041525">
    <property type="entry name" value="N/Namide_PRibTrfase"/>
</dbReference>
<feature type="domain" description="Nicotinate phosphoribosyltransferase N-terminal" evidence="10">
    <location>
        <begin position="7"/>
        <end position="129"/>
    </location>
</feature>
<dbReference type="GO" id="GO:0004516">
    <property type="term" value="F:nicotinate phosphoribosyltransferase activity"/>
    <property type="evidence" value="ECO:0007669"/>
    <property type="project" value="UniProtKB-UniRule"/>
</dbReference>
<evidence type="ECO:0000256" key="5">
    <source>
        <dbReference type="ARBA" id="ARBA00022598"/>
    </source>
</evidence>
<dbReference type="RefSeq" id="WP_145365288.1">
    <property type="nucleotide sequence ID" value="NZ_CP036268.1"/>
</dbReference>
<dbReference type="PIRSF" id="PIRSF000484">
    <property type="entry name" value="NAPRT"/>
    <property type="match status" value="1"/>
</dbReference>
<dbReference type="InterPro" id="IPR007229">
    <property type="entry name" value="Nic_PRibTrfase-Fam"/>
</dbReference>
<dbReference type="NCBIfam" id="TIGR01514">
    <property type="entry name" value="NAPRTase"/>
    <property type="match status" value="1"/>
</dbReference>
<dbReference type="Gene3D" id="3.20.140.10">
    <property type="entry name" value="nicotinate phosphoribosyltransferase"/>
    <property type="match status" value="1"/>
</dbReference>
<dbReference type="EMBL" id="CP036268">
    <property type="protein sequence ID" value="QDT39121.1"/>
    <property type="molecule type" value="Genomic_DNA"/>
</dbReference>
<name>A0A517R5F7_9PLAN</name>
<comment type="function">
    <text evidence="7 8">Catalyzes the synthesis of beta-nicotinate D-ribonucleotide from nicotinate and 5-phospho-D-ribose 1-phosphate at the expense of ATP.</text>
</comment>
<dbReference type="InterPro" id="IPR006406">
    <property type="entry name" value="Nic_PRibTrfase"/>
</dbReference>
<comment type="pathway">
    <text evidence="1 7 8">Cofactor biosynthesis; NAD(+) biosynthesis; nicotinate D-ribonucleotide from nicotinate: step 1/1.</text>
</comment>
<evidence type="ECO:0000259" key="9">
    <source>
        <dbReference type="Pfam" id="PF04095"/>
    </source>
</evidence>
<keyword evidence="11" id="KW-0808">Transferase</keyword>
<dbReference type="HAMAP" id="MF_00570">
    <property type="entry name" value="NAPRTase"/>
    <property type="match status" value="1"/>
</dbReference>
<dbReference type="EC" id="6.3.4.21" evidence="3 7"/>
<comment type="similarity">
    <text evidence="2 7 8">Belongs to the NAPRTase family.</text>
</comment>
<dbReference type="InterPro" id="IPR036068">
    <property type="entry name" value="Nicotinate_pribotase-like_C"/>
</dbReference>
<comment type="PTM">
    <text evidence="7 8">Transiently phosphorylated on a His residue during the reaction cycle. Phosphorylation strongly increases the affinity for substrates and increases the rate of nicotinate D-ribonucleotide production. Dephosphorylation regenerates the low-affinity form of the enzyme, leading to product release.</text>
</comment>
<evidence type="ECO:0000313" key="11">
    <source>
        <dbReference type="EMBL" id="QDT39121.1"/>
    </source>
</evidence>
<dbReference type="SUPFAM" id="SSF51690">
    <property type="entry name" value="Nicotinate/Quinolinate PRTase C-terminal domain-like"/>
    <property type="match status" value="1"/>
</dbReference>
<dbReference type="UniPathway" id="UPA00253">
    <property type="reaction ID" value="UER00457"/>
</dbReference>
<feature type="modified residue" description="Phosphohistidine; by autocatalysis" evidence="7">
    <location>
        <position position="212"/>
    </location>
</feature>
<accession>A0A517R5F7</accession>
<gene>
    <name evidence="11" type="primary">pncB2</name>
    <name evidence="7" type="synonym">pncB</name>
    <name evidence="11" type="ORF">Pan189_35230</name>
</gene>
<keyword evidence="11" id="KW-0328">Glycosyltransferase</keyword>
<evidence type="ECO:0000256" key="8">
    <source>
        <dbReference type="RuleBase" id="RU003838"/>
    </source>
</evidence>
<feature type="domain" description="Nicotinate/nicotinamide phosphoribosyltransferase" evidence="9">
    <location>
        <begin position="162"/>
        <end position="382"/>
    </location>
</feature>
<dbReference type="KEGG" id="svp:Pan189_35230"/>
<dbReference type="GO" id="GO:0034355">
    <property type="term" value="P:NAD+ biosynthetic process via the salvage pathway"/>
    <property type="evidence" value="ECO:0007669"/>
    <property type="project" value="TreeGrafter"/>
</dbReference>
<keyword evidence="5 7" id="KW-0436">Ligase</keyword>
<evidence type="ECO:0000313" key="12">
    <source>
        <dbReference type="Proteomes" id="UP000317318"/>
    </source>
</evidence>
<dbReference type="Pfam" id="PF04095">
    <property type="entry name" value="NAPRTase"/>
    <property type="match status" value="1"/>
</dbReference>
<dbReference type="GO" id="GO:0005829">
    <property type="term" value="C:cytosol"/>
    <property type="evidence" value="ECO:0007669"/>
    <property type="project" value="TreeGrafter"/>
</dbReference>
<dbReference type="PANTHER" id="PTHR11098:SF1">
    <property type="entry name" value="NICOTINATE PHOSPHORIBOSYLTRANSFERASE"/>
    <property type="match status" value="1"/>
</dbReference>
<evidence type="ECO:0000259" key="10">
    <source>
        <dbReference type="Pfam" id="PF17767"/>
    </source>
</evidence>
<protein>
    <recommendedName>
        <fullName evidence="3 7">Nicotinate phosphoribosyltransferase</fullName>
        <shortName evidence="7">NAPRTase</shortName>
        <ecNumber evidence="3 7">6.3.4.21</ecNumber>
    </recommendedName>
</protein>
<dbReference type="PANTHER" id="PTHR11098">
    <property type="entry name" value="NICOTINATE PHOSPHORIBOSYLTRANSFERASE"/>
    <property type="match status" value="1"/>
</dbReference>
<organism evidence="11 12">
    <name type="scientific">Stratiformator vulcanicus</name>
    <dbReference type="NCBI Taxonomy" id="2527980"/>
    <lineage>
        <taxon>Bacteria</taxon>
        <taxon>Pseudomonadati</taxon>
        <taxon>Planctomycetota</taxon>
        <taxon>Planctomycetia</taxon>
        <taxon>Planctomycetales</taxon>
        <taxon>Planctomycetaceae</taxon>
        <taxon>Stratiformator</taxon>
    </lineage>
</organism>
<dbReference type="GO" id="GO:0016757">
    <property type="term" value="F:glycosyltransferase activity"/>
    <property type="evidence" value="ECO:0007669"/>
    <property type="project" value="UniProtKB-KW"/>
</dbReference>
<dbReference type="Proteomes" id="UP000317318">
    <property type="component" value="Chromosome"/>
</dbReference>
<keyword evidence="12" id="KW-1185">Reference proteome</keyword>
<sequence length="400" mass="45414">MPILSLLDNDLYKFTMQHAVLDNFPGTPVEYRFTDRRPSGRFNDAFVRGFSEELERMSELRVSDEEIEYVRSRMPFLNRPDYLTYLKSYRFDPDEVSFEVRRDGRLELSIQGMWGRSILWEVPILAAVSEQYFRHCEADWSMEGQPDLATEKARRLSAAGLKFADFGTRRRRNSDVQSLFIERAKRESGFVGTSNVHFAREHDVTPIGTMAHEWIMGVSGLDGLRRANREALRRWARTFRGNLGIALSDTFGTGAFFEDFAGDLARLYDGVRHDSGDPIAFGERVIAHYHGLGVKPEHKTIVFSDSLDVDKAVELRRHFEGRINVSFGIGTHFTNDFADGRSLSIVIKMWSVAGVPVVKISDEPAKAQGDPDALRVARWTFEGAPLDQDESLTAETSRGS</sequence>
<evidence type="ECO:0000256" key="3">
    <source>
        <dbReference type="ARBA" id="ARBA00013236"/>
    </source>
</evidence>
<evidence type="ECO:0000256" key="1">
    <source>
        <dbReference type="ARBA" id="ARBA00004952"/>
    </source>
</evidence>
<dbReference type="SUPFAM" id="SSF54675">
    <property type="entry name" value="Nicotinate/Quinolinate PRTase N-terminal domain-like"/>
    <property type="match status" value="1"/>
</dbReference>
<evidence type="ECO:0000256" key="7">
    <source>
        <dbReference type="HAMAP-Rule" id="MF_00570"/>
    </source>
</evidence>
<keyword evidence="4 7" id="KW-0597">Phosphoprotein</keyword>
<dbReference type="NCBIfam" id="NF003704">
    <property type="entry name" value="PRK05321.1"/>
    <property type="match status" value="1"/>
</dbReference>
<comment type="catalytic activity">
    <reaction evidence="7 8">
        <text>5-phospho-alpha-D-ribose 1-diphosphate + nicotinate + ATP + H2O = nicotinate beta-D-ribonucleotide + ADP + phosphate + diphosphate</text>
        <dbReference type="Rhea" id="RHEA:36163"/>
        <dbReference type="ChEBI" id="CHEBI:15377"/>
        <dbReference type="ChEBI" id="CHEBI:30616"/>
        <dbReference type="ChEBI" id="CHEBI:32544"/>
        <dbReference type="ChEBI" id="CHEBI:33019"/>
        <dbReference type="ChEBI" id="CHEBI:43474"/>
        <dbReference type="ChEBI" id="CHEBI:57502"/>
        <dbReference type="ChEBI" id="CHEBI:58017"/>
        <dbReference type="ChEBI" id="CHEBI:456216"/>
        <dbReference type="EC" id="6.3.4.21"/>
    </reaction>
</comment>
<dbReference type="InterPro" id="IPR040727">
    <property type="entry name" value="NAPRTase_N"/>
</dbReference>